<proteinExistence type="predicted"/>
<sequence length="104" mass="11841">MEGGGEGRTKAGRERDTEEEVEGKGWWKEGREPKWLYKIAGERHRGPDTSFHGAWDRRGHDTQTCPHRQVRGPDKPSQALALEGSGRLLRKLAEEETSARTRFT</sequence>
<dbReference type="Proteomes" id="UP001153269">
    <property type="component" value="Unassembled WGS sequence"/>
</dbReference>
<feature type="region of interest" description="Disordered" evidence="1">
    <location>
        <begin position="1"/>
        <end position="25"/>
    </location>
</feature>
<feature type="region of interest" description="Disordered" evidence="1">
    <location>
        <begin position="46"/>
        <end position="79"/>
    </location>
</feature>
<keyword evidence="3" id="KW-1185">Reference proteome</keyword>
<dbReference type="EMBL" id="CADEAL010003268">
    <property type="protein sequence ID" value="CAB1444042.1"/>
    <property type="molecule type" value="Genomic_DNA"/>
</dbReference>
<reference evidence="2" key="1">
    <citation type="submission" date="2020-03" db="EMBL/GenBank/DDBJ databases">
        <authorList>
            <person name="Weist P."/>
        </authorList>
    </citation>
    <scope>NUCLEOTIDE SEQUENCE</scope>
</reference>
<dbReference type="AlphaFoldDB" id="A0A9N7Z035"/>
<gene>
    <name evidence="2" type="ORF">PLEPLA_LOCUS31758</name>
</gene>
<evidence type="ECO:0000313" key="3">
    <source>
        <dbReference type="Proteomes" id="UP001153269"/>
    </source>
</evidence>
<name>A0A9N7Z035_PLEPL</name>
<evidence type="ECO:0000256" key="1">
    <source>
        <dbReference type="SAM" id="MobiDB-lite"/>
    </source>
</evidence>
<comment type="caution">
    <text evidence="2">The sequence shown here is derived from an EMBL/GenBank/DDBJ whole genome shotgun (WGS) entry which is preliminary data.</text>
</comment>
<organism evidence="2 3">
    <name type="scientific">Pleuronectes platessa</name>
    <name type="common">European plaice</name>
    <dbReference type="NCBI Taxonomy" id="8262"/>
    <lineage>
        <taxon>Eukaryota</taxon>
        <taxon>Metazoa</taxon>
        <taxon>Chordata</taxon>
        <taxon>Craniata</taxon>
        <taxon>Vertebrata</taxon>
        <taxon>Euteleostomi</taxon>
        <taxon>Actinopterygii</taxon>
        <taxon>Neopterygii</taxon>
        <taxon>Teleostei</taxon>
        <taxon>Neoteleostei</taxon>
        <taxon>Acanthomorphata</taxon>
        <taxon>Carangaria</taxon>
        <taxon>Pleuronectiformes</taxon>
        <taxon>Pleuronectoidei</taxon>
        <taxon>Pleuronectidae</taxon>
        <taxon>Pleuronectes</taxon>
    </lineage>
</organism>
<accession>A0A9N7Z035</accession>
<protein>
    <submittedName>
        <fullName evidence="2">Uncharacterized protein</fullName>
    </submittedName>
</protein>
<evidence type="ECO:0000313" key="2">
    <source>
        <dbReference type="EMBL" id="CAB1444042.1"/>
    </source>
</evidence>